<dbReference type="AlphaFoldDB" id="A0AAD7MSE4"/>
<proteinExistence type="predicted"/>
<dbReference type="Proteomes" id="UP001215280">
    <property type="component" value="Unassembled WGS sequence"/>
</dbReference>
<dbReference type="PANTHER" id="PTHR10039:SF14">
    <property type="entry name" value="NACHT DOMAIN-CONTAINING PROTEIN"/>
    <property type="match status" value="1"/>
</dbReference>
<name>A0AAD7MSE4_9AGAR</name>
<evidence type="ECO:0000313" key="4">
    <source>
        <dbReference type="Proteomes" id="UP001215280"/>
    </source>
</evidence>
<protein>
    <recommendedName>
        <fullName evidence="2">Nephrocystin 3-like N-terminal domain-containing protein</fullName>
    </recommendedName>
</protein>
<evidence type="ECO:0000259" key="2">
    <source>
        <dbReference type="Pfam" id="PF24883"/>
    </source>
</evidence>
<dbReference type="Gene3D" id="3.40.50.300">
    <property type="entry name" value="P-loop containing nucleotide triphosphate hydrolases"/>
    <property type="match status" value="1"/>
</dbReference>
<dbReference type="InterPro" id="IPR056884">
    <property type="entry name" value="NPHP3-like_N"/>
</dbReference>
<dbReference type="EMBL" id="JARJLG010000195">
    <property type="protein sequence ID" value="KAJ7729868.1"/>
    <property type="molecule type" value="Genomic_DNA"/>
</dbReference>
<keyword evidence="1" id="KW-0677">Repeat</keyword>
<organism evidence="3 4">
    <name type="scientific">Mycena maculata</name>
    <dbReference type="NCBI Taxonomy" id="230809"/>
    <lineage>
        <taxon>Eukaryota</taxon>
        <taxon>Fungi</taxon>
        <taxon>Dikarya</taxon>
        <taxon>Basidiomycota</taxon>
        <taxon>Agaricomycotina</taxon>
        <taxon>Agaricomycetes</taxon>
        <taxon>Agaricomycetidae</taxon>
        <taxon>Agaricales</taxon>
        <taxon>Marasmiineae</taxon>
        <taxon>Mycenaceae</taxon>
        <taxon>Mycena</taxon>
    </lineage>
</organism>
<accession>A0AAD7MSE4</accession>
<dbReference type="InterPro" id="IPR027417">
    <property type="entry name" value="P-loop_NTPase"/>
</dbReference>
<comment type="caution">
    <text evidence="3">The sequence shown here is derived from an EMBL/GenBank/DDBJ whole genome shotgun (WGS) entry which is preliminary data.</text>
</comment>
<keyword evidence="4" id="KW-1185">Reference proteome</keyword>
<feature type="domain" description="Nephrocystin 3-like N-terminal" evidence="2">
    <location>
        <begin position="41"/>
        <end position="207"/>
    </location>
</feature>
<dbReference type="SUPFAM" id="SSF52540">
    <property type="entry name" value="P-loop containing nucleoside triphosphate hydrolases"/>
    <property type="match status" value="2"/>
</dbReference>
<reference evidence="3" key="1">
    <citation type="submission" date="2023-03" db="EMBL/GenBank/DDBJ databases">
        <title>Massive genome expansion in bonnet fungi (Mycena s.s.) driven by repeated elements and novel gene families across ecological guilds.</title>
        <authorList>
            <consortium name="Lawrence Berkeley National Laboratory"/>
            <person name="Harder C.B."/>
            <person name="Miyauchi S."/>
            <person name="Viragh M."/>
            <person name="Kuo A."/>
            <person name="Thoen E."/>
            <person name="Andreopoulos B."/>
            <person name="Lu D."/>
            <person name="Skrede I."/>
            <person name="Drula E."/>
            <person name="Henrissat B."/>
            <person name="Morin E."/>
            <person name="Kohler A."/>
            <person name="Barry K."/>
            <person name="LaButti K."/>
            <person name="Morin E."/>
            <person name="Salamov A."/>
            <person name="Lipzen A."/>
            <person name="Mereny Z."/>
            <person name="Hegedus B."/>
            <person name="Baldrian P."/>
            <person name="Stursova M."/>
            <person name="Weitz H."/>
            <person name="Taylor A."/>
            <person name="Grigoriev I.V."/>
            <person name="Nagy L.G."/>
            <person name="Martin F."/>
            <person name="Kauserud H."/>
        </authorList>
    </citation>
    <scope>NUCLEOTIDE SEQUENCE</scope>
    <source>
        <strain evidence="3">CBHHK188m</strain>
    </source>
</reference>
<sequence length="640" mass="73205">MTQVSVTSYGECGLDILHRSVVKEALHDSGERFPEPACHPGTRTSILEELRTWSLDTAPESTIFWLHGSAGVGKSAIAQAFASECQTRGRLGASFFFWRGHAKRGTWHGLLTTLAYQLATSISELLLPIQRAVELDKLIDGRSMAVQFQKLILEPFGTGIMSPFLPIITLDGLDECEGHKIQQQILRLFIGAIRSGRLAIRILIVSRPEPHIREVLDTQEASTICHHSMLSADTTEIRIYLHDEFQRMHAEYKRQGIELGTVWPPAGVLDHLVTKSSGIFIYATTVIRFVEDQYSHPADQLESVLSLDPRSTAPLDDLYTKILSALAKEPTQLRILHMIWRTSHPDGVEINPEEIDMLLALRPGTSRLILRGLHSLFSVPPVRHQLADLKSVKFLHASFADYLRDAHRSGQWCVSVPWLRSDYLHSMIRMLSMPPLTFNARILYSNTLRDLCRSLELETPSAGLITMMCNQNFQNSLFLAVYLDGRWPQEDSQYPRDLLQLWKDHSFIATFTRSLLDCMPNSEQPPTFQFDWIYQEIFTQNPDVLLLLRTLVHNPRYLHLSEILRLYGMTYRIFEPFARFQQFLQFPFHKGNSPLDFLTDPGRSGVLYRNPEDVAEDYMLLWIHQAKEVLEGRSDFPLWG</sequence>
<evidence type="ECO:0000256" key="1">
    <source>
        <dbReference type="ARBA" id="ARBA00022737"/>
    </source>
</evidence>
<dbReference type="PANTHER" id="PTHR10039">
    <property type="entry name" value="AMELOGENIN"/>
    <property type="match status" value="1"/>
</dbReference>
<dbReference type="Pfam" id="PF24883">
    <property type="entry name" value="NPHP3_N"/>
    <property type="match status" value="1"/>
</dbReference>
<evidence type="ECO:0000313" key="3">
    <source>
        <dbReference type="EMBL" id="KAJ7729868.1"/>
    </source>
</evidence>
<gene>
    <name evidence="3" type="ORF">DFH07DRAFT_177458</name>
</gene>